<dbReference type="SUPFAM" id="SSF103481">
    <property type="entry name" value="Multidrug resistance efflux transporter EmrE"/>
    <property type="match status" value="2"/>
</dbReference>
<feature type="domain" description="EamA" evidence="7">
    <location>
        <begin position="8"/>
        <end position="131"/>
    </location>
</feature>
<keyword evidence="4 6" id="KW-1133">Transmembrane helix</keyword>
<evidence type="ECO:0000256" key="5">
    <source>
        <dbReference type="ARBA" id="ARBA00023136"/>
    </source>
</evidence>
<dbReference type="KEGG" id="nano:G5V58_12410"/>
<dbReference type="PANTHER" id="PTHR32322:SF9">
    <property type="entry name" value="AMINO-ACID METABOLITE EFFLUX PUMP-RELATED"/>
    <property type="match status" value="1"/>
</dbReference>
<evidence type="ECO:0000256" key="6">
    <source>
        <dbReference type="SAM" id="Phobius"/>
    </source>
</evidence>
<dbReference type="InterPro" id="IPR050638">
    <property type="entry name" value="AA-Vitamin_Transporters"/>
</dbReference>
<dbReference type="EMBL" id="CP049257">
    <property type="protein sequence ID" value="QIG43459.1"/>
    <property type="molecule type" value="Genomic_DNA"/>
</dbReference>
<keyword evidence="9" id="KW-1185">Reference proteome</keyword>
<organism evidence="8 9">
    <name type="scientific">Nocardioides anomalus</name>
    <dbReference type="NCBI Taxonomy" id="2712223"/>
    <lineage>
        <taxon>Bacteria</taxon>
        <taxon>Bacillati</taxon>
        <taxon>Actinomycetota</taxon>
        <taxon>Actinomycetes</taxon>
        <taxon>Propionibacteriales</taxon>
        <taxon>Nocardioidaceae</taxon>
        <taxon>Nocardioides</taxon>
    </lineage>
</organism>
<evidence type="ECO:0000256" key="1">
    <source>
        <dbReference type="ARBA" id="ARBA00004141"/>
    </source>
</evidence>
<evidence type="ECO:0000256" key="2">
    <source>
        <dbReference type="ARBA" id="ARBA00007362"/>
    </source>
</evidence>
<proteinExistence type="inferred from homology"/>
<dbReference type="GO" id="GO:0016020">
    <property type="term" value="C:membrane"/>
    <property type="evidence" value="ECO:0007669"/>
    <property type="project" value="UniProtKB-SubCell"/>
</dbReference>
<name>A0A6G6WE20_9ACTN</name>
<protein>
    <submittedName>
        <fullName evidence="8">EamA family transporter</fullName>
    </submittedName>
</protein>
<dbReference type="Pfam" id="PF00892">
    <property type="entry name" value="EamA"/>
    <property type="match status" value="2"/>
</dbReference>
<reference evidence="8 9" key="1">
    <citation type="submission" date="2020-02" db="EMBL/GenBank/DDBJ databases">
        <title>Full genome sequence of Nocardioides sp. R-3366.</title>
        <authorList>
            <person name="Im W.-T."/>
        </authorList>
    </citation>
    <scope>NUCLEOTIDE SEQUENCE [LARGE SCALE GENOMIC DNA]</scope>
    <source>
        <strain evidence="8 9">R-3366</strain>
    </source>
</reference>
<sequence>MTPRHTALAVLTACVWGFNFVVIEWGMAGVPPLLFVAVRFVLVALPGVLFLVPRPQVPFWKVAVVGTFLSLGQFAFLYVSIDAGMPAGLASLVLQSQVVLTIVAAAAVLRERPTGPQTAGVVLGSVGLVVVGLGRDGHVPLAALLLCLGAACSWAVGNVVVRALKVPGGLGLTIWSALVVPVPMLLLALLVDGPSGVGDGLAAFGWKAVVSTLYTAALASLLGYGVWNSLLARYPSSLVVPWVLLVPPVGIVSAWVCLGERPGPAELAGGVLLVAGVLVAQRRSRTVRRAQVTQPA</sequence>
<dbReference type="InterPro" id="IPR000620">
    <property type="entry name" value="EamA_dom"/>
</dbReference>
<accession>A0A6G6WE20</accession>
<gene>
    <name evidence="8" type="ORF">G5V58_12410</name>
</gene>
<feature type="transmembrane region" description="Helical" evidence="6">
    <location>
        <begin position="7"/>
        <end position="27"/>
    </location>
</feature>
<feature type="transmembrane region" description="Helical" evidence="6">
    <location>
        <begin position="141"/>
        <end position="160"/>
    </location>
</feature>
<dbReference type="RefSeq" id="WP_165233020.1">
    <property type="nucleotide sequence ID" value="NZ_CP049257.1"/>
</dbReference>
<dbReference type="AlphaFoldDB" id="A0A6G6WE20"/>
<feature type="transmembrane region" description="Helical" evidence="6">
    <location>
        <begin position="118"/>
        <end position="135"/>
    </location>
</feature>
<keyword evidence="5 6" id="KW-0472">Membrane</keyword>
<evidence type="ECO:0000256" key="3">
    <source>
        <dbReference type="ARBA" id="ARBA00022692"/>
    </source>
</evidence>
<feature type="transmembrane region" description="Helical" evidence="6">
    <location>
        <begin position="203"/>
        <end position="227"/>
    </location>
</feature>
<evidence type="ECO:0000313" key="9">
    <source>
        <dbReference type="Proteomes" id="UP000502996"/>
    </source>
</evidence>
<feature type="transmembrane region" description="Helical" evidence="6">
    <location>
        <begin position="87"/>
        <end position="109"/>
    </location>
</feature>
<evidence type="ECO:0000259" key="7">
    <source>
        <dbReference type="Pfam" id="PF00892"/>
    </source>
</evidence>
<keyword evidence="3 6" id="KW-0812">Transmembrane</keyword>
<feature type="domain" description="EamA" evidence="7">
    <location>
        <begin position="143"/>
        <end position="279"/>
    </location>
</feature>
<feature type="transmembrane region" description="Helical" evidence="6">
    <location>
        <begin position="239"/>
        <end position="256"/>
    </location>
</feature>
<dbReference type="PANTHER" id="PTHR32322">
    <property type="entry name" value="INNER MEMBRANE TRANSPORTER"/>
    <property type="match status" value="1"/>
</dbReference>
<feature type="transmembrane region" description="Helical" evidence="6">
    <location>
        <begin position="59"/>
        <end position="81"/>
    </location>
</feature>
<feature type="transmembrane region" description="Helical" evidence="6">
    <location>
        <begin position="33"/>
        <end position="52"/>
    </location>
</feature>
<comment type="subcellular location">
    <subcellularLocation>
        <location evidence="1">Membrane</location>
        <topology evidence="1">Multi-pass membrane protein</topology>
    </subcellularLocation>
</comment>
<comment type="similarity">
    <text evidence="2">Belongs to the EamA transporter family.</text>
</comment>
<evidence type="ECO:0000256" key="4">
    <source>
        <dbReference type="ARBA" id="ARBA00022989"/>
    </source>
</evidence>
<dbReference type="InterPro" id="IPR037185">
    <property type="entry name" value="EmrE-like"/>
</dbReference>
<dbReference type="Proteomes" id="UP000502996">
    <property type="component" value="Chromosome"/>
</dbReference>
<evidence type="ECO:0000313" key="8">
    <source>
        <dbReference type="EMBL" id="QIG43459.1"/>
    </source>
</evidence>
<feature type="transmembrane region" description="Helical" evidence="6">
    <location>
        <begin position="172"/>
        <end position="191"/>
    </location>
</feature>
<feature type="transmembrane region" description="Helical" evidence="6">
    <location>
        <begin position="262"/>
        <end position="280"/>
    </location>
</feature>